<dbReference type="InterPro" id="IPR001279">
    <property type="entry name" value="Metallo-B-lactamas"/>
</dbReference>
<feature type="transmembrane region" description="Helical" evidence="6">
    <location>
        <begin position="259"/>
        <end position="275"/>
    </location>
</feature>
<name>K6ZNN8_9ALTE</name>
<dbReference type="GO" id="GO:0030420">
    <property type="term" value="P:establishment of competence for transformation"/>
    <property type="evidence" value="ECO:0007669"/>
    <property type="project" value="InterPro"/>
</dbReference>
<feature type="domain" description="DUF4131" evidence="9">
    <location>
        <begin position="7"/>
        <end position="114"/>
    </location>
</feature>
<dbReference type="AlphaFoldDB" id="K6ZNN8"/>
<sequence length="696" mass="78146">MASVGHWQQTWQLQADDFTQGIWIQGRITSLIDGKQSPRFNLDISVIEQRSLVKKRRIRLSWTKPMWSLKQGQRVQLWVKLKPAHGLANQGGFHYQQWLFSQDIVGTGYVKTSENNILLEPNLSVRQRLLDQIMATELATTPWIAALALGHRGLLTQDDWLLVQRTGIAHLIAISGLHLALVASLCYLLIASVLLFCYRVLITTQTVNFHFVSILITLFATLGYAYLAGLGLPAMRAWLMLALTALLLFTRLYWGIKRILLVSISAFILLFPLSLFGQSFWLSFSAVLIISFVFWRWPVKHQGFSIKNWFAGMCRLQLTLSILMLPIVAWQFSFVSLAAPLVNLIAVPLVTLIVVPLCLLAVVMLLLNLARGDDVLVLVDYGLQLLLDKLVEVSNWSASAFTIPAIPALAWVCLTLATLVIILPRGLLPRVAAVMLCLPLLSYGLTTRATHWQVNVLDVGQGLSVVVSRHNDALLYDVGAAYPSGFNMADSVLTPYLHSHGMTHVGILVLSHFDNDHSGSEPALRRSMSILRTYTTKDKCRYGWQMYWQGLQVSALWPDDPSLHNDNNGSCVLRITDGHTSVLLTGDIDASVERKLVQHYGDALQSQILIAPHHGSNTSSSAEFITAVAPQHVIFSQGFMNRWGFPKNEVVTRYQQTNAQLYRTSEDGQIQVTVEDRGIKVRTFRHDMYPYWYANH</sequence>
<dbReference type="SUPFAM" id="SSF56281">
    <property type="entry name" value="Metallo-hydrolase/oxidoreductase"/>
    <property type="match status" value="1"/>
</dbReference>
<proteinExistence type="predicted"/>
<dbReference type="PANTHER" id="PTHR30619">
    <property type="entry name" value="DNA INTERNALIZATION/COMPETENCE PROTEIN COMEC/REC2"/>
    <property type="match status" value="1"/>
</dbReference>
<dbReference type="EMBL" id="BAER01000024">
    <property type="protein sequence ID" value="GAC31902.1"/>
    <property type="molecule type" value="Genomic_DNA"/>
</dbReference>
<dbReference type="InterPro" id="IPR004477">
    <property type="entry name" value="ComEC_N"/>
</dbReference>
<keyword evidence="4 6" id="KW-1133">Transmembrane helix</keyword>
<feature type="transmembrane region" description="Helical" evidence="6">
    <location>
        <begin position="398"/>
        <end position="421"/>
    </location>
</feature>
<dbReference type="NCBIfam" id="TIGR00360">
    <property type="entry name" value="ComEC_N-term"/>
    <property type="match status" value="1"/>
</dbReference>
<dbReference type="InterPro" id="IPR025405">
    <property type="entry name" value="DUF4131"/>
</dbReference>
<evidence type="ECO:0000256" key="2">
    <source>
        <dbReference type="ARBA" id="ARBA00022475"/>
    </source>
</evidence>
<dbReference type="InterPro" id="IPR036866">
    <property type="entry name" value="RibonucZ/Hydroxyglut_hydro"/>
</dbReference>
<organism evidence="10 11">
    <name type="scientific">Paraglaciecola polaris LMG 21857</name>
    <dbReference type="NCBI Taxonomy" id="1129793"/>
    <lineage>
        <taxon>Bacteria</taxon>
        <taxon>Pseudomonadati</taxon>
        <taxon>Pseudomonadota</taxon>
        <taxon>Gammaproteobacteria</taxon>
        <taxon>Alteromonadales</taxon>
        <taxon>Alteromonadaceae</taxon>
        <taxon>Paraglaciecola</taxon>
    </lineage>
</organism>
<accession>K6ZNN8</accession>
<evidence type="ECO:0000313" key="10">
    <source>
        <dbReference type="EMBL" id="GAC31902.1"/>
    </source>
</evidence>
<keyword evidence="5 6" id="KW-0472">Membrane</keyword>
<dbReference type="Gene3D" id="3.60.15.10">
    <property type="entry name" value="Ribonuclease Z/Hydroxyacylglutathione hydrolase-like"/>
    <property type="match status" value="1"/>
</dbReference>
<protein>
    <submittedName>
        <fullName evidence="10">Competence protein ComEC</fullName>
    </submittedName>
</protein>
<evidence type="ECO:0000256" key="5">
    <source>
        <dbReference type="ARBA" id="ARBA00023136"/>
    </source>
</evidence>
<evidence type="ECO:0000259" key="8">
    <source>
        <dbReference type="Pfam" id="PF03772"/>
    </source>
</evidence>
<evidence type="ECO:0000256" key="1">
    <source>
        <dbReference type="ARBA" id="ARBA00004651"/>
    </source>
</evidence>
<dbReference type="InterPro" id="IPR004797">
    <property type="entry name" value="Competence_ComEC/Rec2"/>
</dbReference>
<dbReference type="NCBIfam" id="TIGR00361">
    <property type="entry name" value="ComEC_Rec2"/>
    <property type="match status" value="1"/>
</dbReference>
<reference evidence="11" key="1">
    <citation type="journal article" date="2014" name="Environ. Microbiol.">
        <title>Comparative genomics of the marine bacterial genus Glaciecola reveals the high degree of genomic diversity and genomic characteristic for cold adaptation.</title>
        <authorList>
            <person name="Qin Q.L."/>
            <person name="Xie B.B."/>
            <person name="Yu Y."/>
            <person name="Shu Y.L."/>
            <person name="Rong J.C."/>
            <person name="Zhang Y.J."/>
            <person name="Zhao D.L."/>
            <person name="Chen X.L."/>
            <person name="Zhang X.Y."/>
            <person name="Chen B."/>
            <person name="Zhou B.C."/>
            <person name="Zhang Y.Z."/>
        </authorList>
    </citation>
    <scope>NUCLEOTIDE SEQUENCE [LARGE SCALE GENOMIC DNA]</scope>
    <source>
        <strain evidence="11">LMG 21857</strain>
    </source>
</reference>
<dbReference type="Pfam" id="PF03772">
    <property type="entry name" value="Competence"/>
    <property type="match status" value="1"/>
</dbReference>
<evidence type="ECO:0000259" key="9">
    <source>
        <dbReference type="Pfam" id="PF13567"/>
    </source>
</evidence>
<dbReference type="Proteomes" id="UP000006322">
    <property type="component" value="Unassembled WGS sequence"/>
</dbReference>
<dbReference type="GO" id="GO:0005886">
    <property type="term" value="C:plasma membrane"/>
    <property type="evidence" value="ECO:0007669"/>
    <property type="project" value="UniProtKB-SubCell"/>
</dbReference>
<evidence type="ECO:0000256" key="6">
    <source>
        <dbReference type="SAM" id="Phobius"/>
    </source>
</evidence>
<evidence type="ECO:0000313" key="11">
    <source>
        <dbReference type="Proteomes" id="UP000006322"/>
    </source>
</evidence>
<feature type="transmembrane region" description="Helical" evidence="6">
    <location>
        <begin position="209"/>
        <end position="229"/>
    </location>
</feature>
<dbReference type="Pfam" id="PF13567">
    <property type="entry name" value="DUF4131"/>
    <property type="match status" value="1"/>
</dbReference>
<feature type="domain" description="Metallo-beta-lactamase" evidence="7">
    <location>
        <begin position="458"/>
        <end position="630"/>
    </location>
</feature>
<evidence type="ECO:0000259" key="7">
    <source>
        <dbReference type="Pfam" id="PF00753"/>
    </source>
</evidence>
<evidence type="ECO:0000256" key="4">
    <source>
        <dbReference type="ARBA" id="ARBA00022989"/>
    </source>
</evidence>
<feature type="transmembrane region" description="Helical" evidence="6">
    <location>
        <begin position="235"/>
        <end position="254"/>
    </location>
</feature>
<feature type="domain" description="ComEC/Rec2-related protein" evidence="8">
    <location>
        <begin position="147"/>
        <end position="423"/>
    </location>
</feature>
<comment type="subcellular location">
    <subcellularLocation>
        <location evidence="1">Cell membrane</location>
        <topology evidence="1">Multi-pass membrane protein</topology>
    </subcellularLocation>
</comment>
<dbReference type="PANTHER" id="PTHR30619:SF1">
    <property type="entry name" value="RECOMBINATION PROTEIN 2"/>
    <property type="match status" value="1"/>
</dbReference>
<feature type="transmembrane region" description="Helical" evidence="6">
    <location>
        <begin position="318"/>
        <end position="339"/>
    </location>
</feature>
<dbReference type="CDD" id="cd07731">
    <property type="entry name" value="ComA-like_MBL-fold"/>
    <property type="match status" value="1"/>
</dbReference>
<dbReference type="InterPro" id="IPR035681">
    <property type="entry name" value="ComA-like_MBL"/>
</dbReference>
<keyword evidence="2" id="KW-1003">Cell membrane</keyword>
<feature type="transmembrane region" description="Helical" evidence="6">
    <location>
        <begin position="171"/>
        <end position="197"/>
    </location>
</feature>
<dbReference type="Pfam" id="PF00753">
    <property type="entry name" value="Lactamase_B"/>
    <property type="match status" value="1"/>
</dbReference>
<dbReference type="InterPro" id="IPR052159">
    <property type="entry name" value="Competence_DNA_uptake"/>
</dbReference>
<gene>
    <name evidence="10" type="ORF">GPLA_0986</name>
</gene>
<keyword evidence="11" id="KW-1185">Reference proteome</keyword>
<dbReference type="STRING" id="1129793.GPLA_0986"/>
<keyword evidence="3 6" id="KW-0812">Transmembrane</keyword>
<evidence type="ECO:0000256" key="3">
    <source>
        <dbReference type="ARBA" id="ARBA00022692"/>
    </source>
</evidence>
<feature type="transmembrane region" description="Helical" evidence="6">
    <location>
        <begin position="345"/>
        <end position="367"/>
    </location>
</feature>
<feature type="transmembrane region" description="Helical" evidence="6">
    <location>
        <begin position="281"/>
        <end position="297"/>
    </location>
</feature>
<comment type="caution">
    <text evidence="10">The sequence shown here is derived from an EMBL/GenBank/DDBJ whole genome shotgun (WGS) entry which is preliminary data.</text>
</comment>